<sequence>MQLVFAFKDTPVKEALKSLIDQGWMFENLEEVSQQDNAANAHNTDTSGTTGTGNSSQTTGDNAQQTGTQESNQSGEETPAANTPAQPSATANVDKLVKDGLETFIGKKLKTGSQTDFDYLNVVLRGITKTAVTYEQADLNTLSGVNHLEIDTNQSFNHNPRNNELSKIVDGNERQESRWDTWAFYGKQQDAKNYITIKIKENNEGVFVNKFNLWTRVRGYSLGPQSGKAFPTKYIKLYYSLDGTKFERVKNQDKETRDQLFTLTEAGEVSNVNNNNNTNTVEINFDPVKAKYIRFEFEAPEIEGIKGEIIPGTQERATTNYGVVGFNEVKLIKLTDSGKSKWENSNIK</sequence>
<dbReference type="EMBL" id="AP022325">
    <property type="protein sequence ID" value="BBU47414.1"/>
    <property type="molecule type" value="Genomic_DNA"/>
</dbReference>
<evidence type="ECO:0000259" key="2">
    <source>
        <dbReference type="Pfam" id="PF00754"/>
    </source>
</evidence>
<dbReference type="Pfam" id="PF00754">
    <property type="entry name" value="F5_F8_type_C"/>
    <property type="match status" value="1"/>
</dbReference>
<name>A0A809S8J6_9BACT</name>
<feature type="domain" description="F5/8 type C" evidence="2">
    <location>
        <begin position="161"/>
        <end position="299"/>
    </location>
</feature>
<evidence type="ECO:0000256" key="1">
    <source>
        <dbReference type="SAM" id="MobiDB-lite"/>
    </source>
</evidence>
<dbReference type="Proteomes" id="UP000464317">
    <property type="component" value="Chromosome"/>
</dbReference>
<dbReference type="InterPro" id="IPR008979">
    <property type="entry name" value="Galactose-bd-like_sf"/>
</dbReference>
<evidence type="ECO:0000313" key="4">
    <source>
        <dbReference type="Proteomes" id="UP000464317"/>
    </source>
</evidence>
<organism evidence="3 4">
    <name type="scientific">Mycoplasmopsis felis</name>
    <dbReference type="NCBI Taxonomy" id="33923"/>
    <lineage>
        <taxon>Bacteria</taxon>
        <taxon>Bacillati</taxon>
        <taxon>Mycoplasmatota</taxon>
        <taxon>Mycoplasmoidales</taxon>
        <taxon>Metamycoplasmataceae</taxon>
        <taxon>Mycoplasmopsis</taxon>
    </lineage>
</organism>
<dbReference type="AlphaFoldDB" id="A0A809S8J6"/>
<feature type="region of interest" description="Disordered" evidence="1">
    <location>
        <begin position="35"/>
        <end position="91"/>
    </location>
</feature>
<feature type="compositionally biased region" description="Low complexity" evidence="1">
    <location>
        <begin position="43"/>
        <end position="62"/>
    </location>
</feature>
<proteinExistence type="predicted"/>
<accession>A0A809S8J6</accession>
<reference evidence="3 4" key="1">
    <citation type="submission" date="2020-01" db="EMBL/GenBank/DDBJ databases">
        <title>Complete genome sequence of Mycoplasma felis strain Myco-2.</title>
        <authorList>
            <person name="Kinoshita Y."/>
            <person name="Niwa H."/>
            <person name="Uchida-Fujii E."/>
            <person name="Nukada T."/>
        </authorList>
    </citation>
    <scope>NUCLEOTIDE SEQUENCE [LARGE SCALE GENOMIC DNA]</scope>
    <source>
        <strain evidence="3 4">Myco-2</strain>
    </source>
</reference>
<keyword evidence="4" id="KW-1185">Reference proteome</keyword>
<evidence type="ECO:0000313" key="3">
    <source>
        <dbReference type="EMBL" id="BBU47414.1"/>
    </source>
</evidence>
<feature type="compositionally biased region" description="Polar residues" evidence="1">
    <location>
        <begin position="63"/>
        <end position="91"/>
    </location>
</feature>
<gene>
    <name evidence="3" type="ORF">JPM2_1070</name>
</gene>
<protein>
    <recommendedName>
        <fullName evidence="2">F5/8 type C domain-containing protein</fullName>
    </recommendedName>
</protein>
<dbReference type="SUPFAM" id="SSF49785">
    <property type="entry name" value="Galactose-binding domain-like"/>
    <property type="match status" value="1"/>
</dbReference>
<dbReference type="InterPro" id="IPR000421">
    <property type="entry name" value="FA58C"/>
</dbReference>
<dbReference type="Gene3D" id="2.60.120.260">
    <property type="entry name" value="Galactose-binding domain-like"/>
    <property type="match status" value="1"/>
</dbReference>
<dbReference type="KEGG" id="mfel:JPM2_1070"/>